<dbReference type="Proteomes" id="UP000198935">
    <property type="component" value="Unassembled WGS sequence"/>
</dbReference>
<evidence type="ECO:0000259" key="1">
    <source>
        <dbReference type="SMART" id="SM00481"/>
    </source>
</evidence>
<dbReference type="EMBL" id="FNPI01000032">
    <property type="protein sequence ID" value="SDZ68109.1"/>
    <property type="molecule type" value="Genomic_DNA"/>
</dbReference>
<sequence>MTTSTKKADLHMHSTASDGVYTPKELMRKCADAGLRIVSLTDHDTTSGAKEAQHAAAAAGMTFITGIELSTRVRGASVDILGYGIDPEDKALQEKLAFHRSQRLKRMEIMVQKCREQGFDIELEDVRKYAKGDTLSRPHVAKVMVEKGYVADVKEAFDKYISQGKPCYVAKEKELEPREAAELIHQAGGIAIVAHPILYSIDDLIYEWLTDGWLDGIEVYHRDHDEAAVQRFSTIAAQAEVAGGRKVLRTGGSDFHHESFGREGEEIGTTKLPYEHAEWLLKHLQEKGKAAVQRKD</sequence>
<dbReference type="GO" id="GO:0004534">
    <property type="term" value="F:5'-3' RNA exonuclease activity"/>
    <property type="evidence" value="ECO:0007669"/>
    <property type="project" value="TreeGrafter"/>
</dbReference>
<dbReference type="SUPFAM" id="SSF89550">
    <property type="entry name" value="PHP domain-like"/>
    <property type="match status" value="1"/>
</dbReference>
<dbReference type="GO" id="GO:0035312">
    <property type="term" value="F:5'-3' DNA exonuclease activity"/>
    <property type="evidence" value="ECO:0007669"/>
    <property type="project" value="TreeGrafter"/>
</dbReference>
<keyword evidence="3" id="KW-1185">Reference proteome</keyword>
<feature type="domain" description="Polymerase/histidinol phosphatase N-terminal" evidence="1">
    <location>
        <begin position="8"/>
        <end position="73"/>
    </location>
</feature>
<dbReference type="AlphaFoldDB" id="A0A1H3V210"/>
<dbReference type="CDD" id="cd07438">
    <property type="entry name" value="PHP_HisPPase_AMP"/>
    <property type="match status" value="1"/>
</dbReference>
<dbReference type="InterPro" id="IPR016195">
    <property type="entry name" value="Pol/histidinol_Pase-like"/>
</dbReference>
<evidence type="ECO:0000313" key="2">
    <source>
        <dbReference type="EMBL" id="SDZ68109.1"/>
    </source>
</evidence>
<protein>
    <recommendedName>
        <fullName evidence="1">Polymerase/histidinol phosphatase N-terminal domain-containing protein</fullName>
    </recommendedName>
</protein>
<dbReference type="Gene3D" id="3.20.20.140">
    <property type="entry name" value="Metal-dependent hydrolases"/>
    <property type="match status" value="1"/>
</dbReference>
<gene>
    <name evidence="2" type="ORF">SAMN05421736_1324</name>
</gene>
<accession>A0A1H3V210</accession>
<dbReference type="PANTHER" id="PTHR42924">
    <property type="entry name" value="EXONUCLEASE"/>
    <property type="match status" value="1"/>
</dbReference>
<dbReference type="Gene3D" id="1.10.150.650">
    <property type="match status" value="1"/>
</dbReference>
<evidence type="ECO:0000313" key="3">
    <source>
        <dbReference type="Proteomes" id="UP000198935"/>
    </source>
</evidence>
<dbReference type="SMART" id="SM00481">
    <property type="entry name" value="POLIIIAc"/>
    <property type="match status" value="1"/>
</dbReference>
<name>A0A1H3V210_9BACI</name>
<dbReference type="OrthoDB" id="9804333at2"/>
<reference evidence="3" key="1">
    <citation type="submission" date="2016-10" db="EMBL/GenBank/DDBJ databases">
        <authorList>
            <person name="Varghese N."/>
            <person name="Submissions S."/>
        </authorList>
    </citation>
    <scope>NUCLEOTIDE SEQUENCE [LARGE SCALE GENOMIC DNA]</scope>
    <source>
        <strain evidence="3">SP</strain>
    </source>
</reference>
<dbReference type="STRING" id="1503961.SAMN05421736_1324"/>
<dbReference type="InterPro" id="IPR004013">
    <property type="entry name" value="PHP_dom"/>
</dbReference>
<dbReference type="PANTHER" id="PTHR42924:SF3">
    <property type="entry name" value="POLYMERASE_HISTIDINOL PHOSPHATASE N-TERMINAL DOMAIN-CONTAINING PROTEIN"/>
    <property type="match status" value="1"/>
</dbReference>
<organism evidence="2 3">
    <name type="scientific">Evansella caseinilytica</name>
    <dbReference type="NCBI Taxonomy" id="1503961"/>
    <lineage>
        <taxon>Bacteria</taxon>
        <taxon>Bacillati</taxon>
        <taxon>Bacillota</taxon>
        <taxon>Bacilli</taxon>
        <taxon>Bacillales</taxon>
        <taxon>Bacillaceae</taxon>
        <taxon>Evansella</taxon>
    </lineage>
</organism>
<dbReference type="Pfam" id="PF02811">
    <property type="entry name" value="PHP"/>
    <property type="match status" value="1"/>
</dbReference>
<proteinExistence type="predicted"/>
<dbReference type="InterPro" id="IPR052018">
    <property type="entry name" value="PHP_domain"/>
</dbReference>
<dbReference type="InterPro" id="IPR003141">
    <property type="entry name" value="Pol/His_phosphatase_N"/>
</dbReference>